<keyword evidence="6 7" id="KW-0472">Membrane</keyword>
<proteinExistence type="inferred from homology"/>
<keyword evidence="3" id="KW-0813">Transport</keyword>
<dbReference type="PANTHER" id="PTHR23500:SF567">
    <property type="entry name" value="SUGAR TRANSPORT PROTEIN 12-LIKE"/>
    <property type="match status" value="1"/>
</dbReference>
<gene>
    <name evidence="9" type="ORF">RCOM_0055630</name>
</gene>
<keyword evidence="10" id="KW-1185">Reference proteome</keyword>
<dbReference type="InterPro" id="IPR020846">
    <property type="entry name" value="MFS_dom"/>
</dbReference>
<protein>
    <submittedName>
        <fullName evidence="9">Sugar transporter, putative</fullName>
    </submittedName>
</protein>
<name>B9T6V0_RICCO</name>
<evidence type="ECO:0000256" key="5">
    <source>
        <dbReference type="ARBA" id="ARBA00022989"/>
    </source>
</evidence>
<feature type="transmembrane region" description="Helical" evidence="7">
    <location>
        <begin position="73"/>
        <end position="90"/>
    </location>
</feature>
<keyword evidence="4 7" id="KW-0812">Transmembrane</keyword>
<dbReference type="SUPFAM" id="SSF103473">
    <property type="entry name" value="MFS general substrate transporter"/>
    <property type="match status" value="1"/>
</dbReference>
<dbReference type="eggNOG" id="KOG0254">
    <property type="taxonomic scope" value="Eukaryota"/>
</dbReference>
<dbReference type="EMBL" id="EQ974650">
    <property type="protein sequence ID" value="EEF28416.1"/>
    <property type="molecule type" value="Genomic_DNA"/>
</dbReference>
<evidence type="ECO:0000256" key="6">
    <source>
        <dbReference type="ARBA" id="ARBA00023136"/>
    </source>
</evidence>
<evidence type="ECO:0000259" key="8">
    <source>
        <dbReference type="PROSITE" id="PS50850"/>
    </source>
</evidence>
<evidence type="ECO:0000256" key="7">
    <source>
        <dbReference type="SAM" id="Phobius"/>
    </source>
</evidence>
<dbReference type="GO" id="GO:0016020">
    <property type="term" value="C:membrane"/>
    <property type="evidence" value="ECO:0007669"/>
    <property type="project" value="UniProtKB-SubCell"/>
</dbReference>
<evidence type="ECO:0000313" key="9">
    <source>
        <dbReference type="EMBL" id="EEF28416.1"/>
    </source>
</evidence>
<dbReference type="Pfam" id="PF00083">
    <property type="entry name" value="Sugar_tr"/>
    <property type="match status" value="1"/>
</dbReference>
<dbReference type="InterPro" id="IPR005828">
    <property type="entry name" value="MFS_sugar_transport-like"/>
</dbReference>
<reference evidence="10" key="1">
    <citation type="journal article" date="2010" name="Nat. Biotechnol.">
        <title>Draft genome sequence of the oilseed species Ricinus communis.</title>
        <authorList>
            <person name="Chan A.P."/>
            <person name="Crabtree J."/>
            <person name="Zhao Q."/>
            <person name="Lorenzi H."/>
            <person name="Orvis J."/>
            <person name="Puiu D."/>
            <person name="Melake-Berhan A."/>
            <person name="Jones K.M."/>
            <person name="Redman J."/>
            <person name="Chen G."/>
            <person name="Cahoon E.B."/>
            <person name="Gedil M."/>
            <person name="Stanke M."/>
            <person name="Haas B.J."/>
            <person name="Wortman J.R."/>
            <person name="Fraser-Liggett C.M."/>
            <person name="Ravel J."/>
            <person name="Rabinowicz P.D."/>
        </authorList>
    </citation>
    <scope>NUCLEOTIDE SEQUENCE [LARGE SCALE GENOMIC DNA]</scope>
    <source>
        <strain evidence="10">cv. Hale</strain>
    </source>
</reference>
<dbReference type="InterPro" id="IPR036259">
    <property type="entry name" value="MFS_trans_sf"/>
</dbReference>
<dbReference type="InParanoid" id="B9T6V0"/>
<keyword evidence="9" id="KW-0762">Sugar transport</keyword>
<evidence type="ECO:0000313" key="10">
    <source>
        <dbReference type="Proteomes" id="UP000008311"/>
    </source>
</evidence>
<evidence type="ECO:0000256" key="1">
    <source>
        <dbReference type="ARBA" id="ARBA00004141"/>
    </source>
</evidence>
<dbReference type="STRING" id="3988.B9T6V0"/>
<dbReference type="PANTHER" id="PTHR23500">
    <property type="entry name" value="SOLUTE CARRIER FAMILY 2, FACILITATED GLUCOSE TRANSPORTER"/>
    <property type="match status" value="1"/>
</dbReference>
<feature type="domain" description="Major facilitator superfamily (MFS) profile" evidence="8">
    <location>
        <begin position="1"/>
        <end position="123"/>
    </location>
</feature>
<comment type="similarity">
    <text evidence="2">Belongs to the major facilitator superfamily. Sugar transporter (TC 2.A.1.1) family.</text>
</comment>
<dbReference type="Proteomes" id="UP000008311">
    <property type="component" value="Unassembled WGS sequence"/>
</dbReference>
<accession>B9T6V0</accession>
<evidence type="ECO:0000256" key="3">
    <source>
        <dbReference type="ARBA" id="ARBA00022448"/>
    </source>
</evidence>
<sequence>MVLSIVAASGGGGDGPGPGPGPKPNYLSKTHWTLYSRAMLDSFPQFIGRKHWMLASTNQCCKFNHLTFTTFTSSLYVATLVASLSASWITSKLGPKISMLLGGLIFLIGTAINAGAQAVWMLI</sequence>
<dbReference type="AlphaFoldDB" id="B9T6V0"/>
<dbReference type="GO" id="GO:0015144">
    <property type="term" value="F:carbohydrate transmembrane transporter activity"/>
    <property type="evidence" value="ECO:0007669"/>
    <property type="project" value="InterPro"/>
</dbReference>
<dbReference type="PROSITE" id="PS50850">
    <property type="entry name" value="MFS"/>
    <property type="match status" value="1"/>
</dbReference>
<keyword evidence="5 7" id="KW-1133">Transmembrane helix</keyword>
<dbReference type="Gene3D" id="1.20.1250.20">
    <property type="entry name" value="MFS general substrate transporter like domains"/>
    <property type="match status" value="1"/>
</dbReference>
<feature type="transmembrane region" description="Helical" evidence="7">
    <location>
        <begin position="97"/>
        <end position="120"/>
    </location>
</feature>
<organism evidence="9 10">
    <name type="scientific">Ricinus communis</name>
    <name type="common">Castor bean</name>
    <dbReference type="NCBI Taxonomy" id="3988"/>
    <lineage>
        <taxon>Eukaryota</taxon>
        <taxon>Viridiplantae</taxon>
        <taxon>Streptophyta</taxon>
        <taxon>Embryophyta</taxon>
        <taxon>Tracheophyta</taxon>
        <taxon>Spermatophyta</taxon>
        <taxon>Magnoliopsida</taxon>
        <taxon>eudicotyledons</taxon>
        <taxon>Gunneridae</taxon>
        <taxon>Pentapetalae</taxon>
        <taxon>rosids</taxon>
        <taxon>fabids</taxon>
        <taxon>Malpighiales</taxon>
        <taxon>Euphorbiaceae</taxon>
        <taxon>Acalyphoideae</taxon>
        <taxon>Acalypheae</taxon>
        <taxon>Ricinus</taxon>
    </lineage>
</organism>
<dbReference type="InterPro" id="IPR045262">
    <property type="entry name" value="STP/PLT_plant"/>
</dbReference>
<evidence type="ECO:0000256" key="4">
    <source>
        <dbReference type="ARBA" id="ARBA00022692"/>
    </source>
</evidence>
<comment type="subcellular location">
    <subcellularLocation>
        <location evidence="1">Membrane</location>
        <topology evidence="1">Multi-pass membrane protein</topology>
    </subcellularLocation>
</comment>
<evidence type="ECO:0000256" key="2">
    <source>
        <dbReference type="ARBA" id="ARBA00010992"/>
    </source>
</evidence>